<feature type="transmembrane region" description="Helical" evidence="6">
    <location>
        <begin position="161"/>
        <end position="179"/>
    </location>
</feature>
<comment type="caution">
    <text evidence="7">The sequence shown here is derived from an EMBL/GenBank/DDBJ whole genome shotgun (WGS) entry which is preliminary data.</text>
</comment>
<dbReference type="PATRIC" id="fig|1140003.3.peg.2066"/>
<dbReference type="OrthoDB" id="5295733at2"/>
<feature type="transmembrane region" description="Helical" evidence="6">
    <location>
        <begin position="100"/>
        <end position="126"/>
    </location>
</feature>
<accession>S0P3S9</accession>
<evidence type="ECO:0000256" key="3">
    <source>
        <dbReference type="ARBA" id="ARBA00022692"/>
    </source>
</evidence>
<keyword evidence="5 6" id="KW-0472">Membrane</keyword>
<evidence type="ECO:0000256" key="5">
    <source>
        <dbReference type="ARBA" id="ARBA00023136"/>
    </source>
</evidence>
<dbReference type="Pfam" id="PF03741">
    <property type="entry name" value="TerC"/>
    <property type="match status" value="1"/>
</dbReference>
<evidence type="ECO:0000256" key="1">
    <source>
        <dbReference type="ARBA" id="ARBA00004141"/>
    </source>
</evidence>
<feature type="transmembrane region" description="Helical" evidence="6">
    <location>
        <begin position="41"/>
        <end position="65"/>
    </location>
</feature>
<evidence type="ECO:0000313" key="8">
    <source>
        <dbReference type="Proteomes" id="UP000015961"/>
    </source>
</evidence>
<dbReference type="EMBL" id="ASWO01000006">
    <property type="protein sequence ID" value="EOT83453.1"/>
    <property type="molecule type" value="Genomic_DNA"/>
</dbReference>
<dbReference type="PANTHER" id="PTHR30238:SF4">
    <property type="entry name" value="SLL1022 PROTEIN"/>
    <property type="match status" value="1"/>
</dbReference>
<dbReference type="RefSeq" id="WP_016186571.1">
    <property type="nucleotide sequence ID" value="NZ_ASWO01000006.1"/>
</dbReference>
<evidence type="ECO:0008006" key="9">
    <source>
        <dbReference type="Google" id="ProtNLM"/>
    </source>
</evidence>
<gene>
    <name evidence="7" type="ORF">I573_02003</name>
</gene>
<feature type="transmembrane region" description="Helical" evidence="6">
    <location>
        <begin position="71"/>
        <end position="88"/>
    </location>
</feature>
<dbReference type="InterPro" id="IPR022301">
    <property type="entry name" value="Integral_membrane_YjbE"/>
</dbReference>
<keyword evidence="3 6" id="KW-0812">Transmembrane</keyword>
<feature type="transmembrane region" description="Helical" evidence="6">
    <location>
        <begin position="132"/>
        <end position="154"/>
    </location>
</feature>
<dbReference type="Proteomes" id="UP000015961">
    <property type="component" value="Unassembled WGS sequence"/>
</dbReference>
<evidence type="ECO:0000256" key="4">
    <source>
        <dbReference type="ARBA" id="ARBA00022989"/>
    </source>
</evidence>
<name>S0P3S9_9ENTE</name>
<dbReference type="AlphaFoldDB" id="S0P3S9"/>
<keyword evidence="8" id="KW-1185">Reference proteome</keyword>
<reference evidence="7 8" key="1">
    <citation type="submission" date="2013-03" db="EMBL/GenBank/DDBJ databases">
        <title>The Genome Sequence of Enterococcus sulfureus ATCC_49903 (PacBio/Illumina hybrid assembly).</title>
        <authorList>
            <consortium name="The Broad Institute Genomics Platform"/>
            <consortium name="The Broad Institute Genome Sequencing Center for Infectious Disease"/>
            <person name="Earl A."/>
            <person name="Russ C."/>
            <person name="Gilmore M."/>
            <person name="Surin D."/>
            <person name="Walker B."/>
            <person name="Young S."/>
            <person name="Zeng Q."/>
            <person name="Gargeya S."/>
            <person name="Fitzgerald M."/>
            <person name="Haas B."/>
            <person name="Abouelleil A."/>
            <person name="Allen A.W."/>
            <person name="Alvarado L."/>
            <person name="Arachchi H.M."/>
            <person name="Berlin A.M."/>
            <person name="Chapman S.B."/>
            <person name="Gainer-Dewar J."/>
            <person name="Goldberg J."/>
            <person name="Griggs A."/>
            <person name="Gujja S."/>
            <person name="Hansen M."/>
            <person name="Howarth C."/>
            <person name="Imamovic A."/>
            <person name="Ireland A."/>
            <person name="Larimer J."/>
            <person name="McCowan C."/>
            <person name="Murphy C."/>
            <person name="Pearson M."/>
            <person name="Poon T.W."/>
            <person name="Priest M."/>
            <person name="Roberts A."/>
            <person name="Saif S."/>
            <person name="Shea T."/>
            <person name="Sisk P."/>
            <person name="Sykes S."/>
            <person name="Wortman J."/>
            <person name="Nusbaum C."/>
            <person name="Birren B."/>
        </authorList>
    </citation>
    <scope>NUCLEOTIDE SEQUENCE [LARGE SCALE GENOMIC DNA]</scope>
    <source>
        <strain evidence="7 8">ATCC 49903</strain>
    </source>
</reference>
<proteinExistence type="inferred from homology"/>
<dbReference type="GO" id="GO:0016020">
    <property type="term" value="C:membrane"/>
    <property type="evidence" value="ECO:0007669"/>
    <property type="project" value="UniProtKB-SubCell"/>
</dbReference>
<organism evidence="7 8">
    <name type="scientific">Enterococcus sulfureus ATCC 49903</name>
    <dbReference type="NCBI Taxonomy" id="1140003"/>
    <lineage>
        <taxon>Bacteria</taxon>
        <taxon>Bacillati</taxon>
        <taxon>Bacillota</taxon>
        <taxon>Bacilli</taxon>
        <taxon>Lactobacillales</taxon>
        <taxon>Enterococcaceae</taxon>
        <taxon>Enterococcus</taxon>
    </lineage>
</organism>
<evidence type="ECO:0000313" key="7">
    <source>
        <dbReference type="EMBL" id="EOT83453.1"/>
    </source>
</evidence>
<sequence length="225" mass="24418">MIEVITKVLSIILLDIVLSGDNAVAIALATKRLDEQSRKKAIFIGTAGAIVLRVLLMIVAIQILAIPYVKIIGSLLLFYIAYDLLVANEDAKDTSKGTTSFMSAIGTIMLADLIMSLDNILSIAGVASDNQWLALLGLAISIPLIIFGSQLVLGLMDRFPILVWIGALLIAYTAGKMFVEDHLTADFINHIVPNISHTVVVPLVFCVVLFLLYQLLGRKKLVSTR</sequence>
<evidence type="ECO:0000256" key="2">
    <source>
        <dbReference type="ARBA" id="ARBA00007511"/>
    </source>
</evidence>
<protein>
    <recommendedName>
        <fullName evidence="9">YjbE family integral membrane protein</fullName>
    </recommendedName>
</protein>
<comment type="similarity">
    <text evidence="2">Belongs to the TerC family.</text>
</comment>
<dbReference type="NCBIfam" id="TIGR03717">
    <property type="entry name" value="R_switched_YjbE"/>
    <property type="match status" value="1"/>
</dbReference>
<keyword evidence="4 6" id="KW-1133">Transmembrane helix</keyword>
<dbReference type="InterPro" id="IPR005496">
    <property type="entry name" value="Integral_membrane_TerC"/>
</dbReference>
<evidence type="ECO:0000256" key="6">
    <source>
        <dbReference type="SAM" id="Phobius"/>
    </source>
</evidence>
<comment type="subcellular location">
    <subcellularLocation>
        <location evidence="1">Membrane</location>
        <topology evidence="1">Multi-pass membrane protein</topology>
    </subcellularLocation>
</comment>
<feature type="transmembrane region" description="Helical" evidence="6">
    <location>
        <begin position="199"/>
        <end position="216"/>
    </location>
</feature>
<dbReference type="eggNOG" id="COG0861">
    <property type="taxonomic scope" value="Bacteria"/>
</dbReference>
<dbReference type="PANTHER" id="PTHR30238">
    <property type="entry name" value="MEMBRANE BOUND PREDICTED REDOX MODULATOR"/>
    <property type="match status" value="1"/>
</dbReference>